<dbReference type="InterPro" id="IPR011711">
    <property type="entry name" value="GntR_C"/>
</dbReference>
<dbReference type="CDD" id="cd07377">
    <property type="entry name" value="WHTH_GntR"/>
    <property type="match status" value="1"/>
</dbReference>
<dbReference type="Pfam" id="PF00392">
    <property type="entry name" value="GntR"/>
    <property type="match status" value="1"/>
</dbReference>
<dbReference type="Pfam" id="PF07729">
    <property type="entry name" value="FCD"/>
    <property type="match status" value="1"/>
</dbReference>
<dbReference type="PANTHER" id="PTHR43537">
    <property type="entry name" value="TRANSCRIPTIONAL REGULATOR, GNTR FAMILY"/>
    <property type="match status" value="1"/>
</dbReference>
<keyword evidence="6" id="KW-1185">Reference proteome</keyword>
<accession>A0ABP6UQA4</accession>
<keyword evidence="2" id="KW-0238">DNA-binding</keyword>
<dbReference type="SUPFAM" id="SSF46785">
    <property type="entry name" value="Winged helix' DNA-binding domain"/>
    <property type="match status" value="1"/>
</dbReference>
<dbReference type="PROSITE" id="PS50949">
    <property type="entry name" value="HTH_GNTR"/>
    <property type="match status" value="1"/>
</dbReference>
<proteinExistence type="predicted"/>
<dbReference type="InterPro" id="IPR000524">
    <property type="entry name" value="Tscrpt_reg_HTH_GntR"/>
</dbReference>
<gene>
    <name evidence="5" type="ORF">GCM10022262_41210</name>
</gene>
<reference evidence="6" key="1">
    <citation type="journal article" date="2019" name="Int. J. Syst. Evol. Microbiol.">
        <title>The Global Catalogue of Microorganisms (GCM) 10K type strain sequencing project: providing services to taxonomists for standard genome sequencing and annotation.</title>
        <authorList>
            <consortium name="The Broad Institute Genomics Platform"/>
            <consortium name="The Broad Institute Genome Sequencing Center for Infectious Disease"/>
            <person name="Wu L."/>
            <person name="Ma J."/>
        </authorList>
    </citation>
    <scope>NUCLEOTIDE SEQUENCE [LARGE SCALE GENOMIC DNA]</scope>
    <source>
        <strain evidence="6">JCM 17459</strain>
    </source>
</reference>
<dbReference type="InterPro" id="IPR036390">
    <property type="entry name" value="WH_DNA-bd_sf"/>
</dbReference>
<dbReference type="PANTHER" id="PTHR43537:SF5">
    <property type="entry name" value="UXU OPERON TRANSCRIPTIONAL REGULATOR"/>
    <property type="match status" value="1"/>
</dbReference>
<evidence type="ECO:0000259" key="4">
    <source>
        <dbReference type="PROSITE" id="PS50949"/>
    </source>
</evidence>
<dbReference type="Gene3D" id="1.20.120.530">
    <property type="entry name" value="GntR ligand-binding domain-like"/>
    <property type="match status" value="1"/>
</dbReference>
<dbReference type="InterPro" id="IPR036388">
    <property type="entry name" value="WH-like_DNA-bd_sf"/>
</dbReference>
<dbReference type="SMART" id="SM00345">
    <property type="entry name" value="HTH_GNTR"/>
    <property type="match status" value="1"/>
</dbReference>
<name>A0ABP6UQA4_9MICO</name>
<dbReference type="EMBL" id="BAABBA010000041">
    <property type="protein sequence ID" value="GAA3513051.1"/>
    <property type="molecule type" value="Genomic_DNA"/>
</dbReference>
<evidence type="ECO:0000256" key="1">
    <source>
        <dbReference type="ARBA" id="ARBA00023015"/>
    </source>
</evidence>
<dbReference type="SUPFAM" id="SSF48008">
    <property type="entry name" value="GntR ligand-binding domain-like"/>
    <property type="match status" value="1"/>
</dbReference>
<keyword evidence="1" id="KW-0805">Transcription regulation</keyword>
<evidence type="ECO:0000313" key="5">
    <source>
        <dbReference type="EMBL" id="GAA3513051.1"/>
    </source>
</evidence>
<dbReference type="SMART" id="SM00895">
    <property type="entry name" value="FCD"/>
    <property type="match status" value="1"/>
</dbReference>
<keyword evidence="3" id="KW-0804">Transcription</keyword>
<comment type="caution">
    <text evidence="5">The sequence shown here is derived from an EMBL/GenBank/DDBJ whole genome shotgun (WGS) entry which is preliminary data.</text>
</comment>
<sequence>MTETPSALHLGRTERTSRAQAVAERISELIATEQVLPGDRLGTKTELQGQFGVAAGTLNEAVRLLETRGLVEARPGPRGGIFVARPSAHIRLSHLILGLGADAMSISDTLEIRNALELPVALQAARHAGPEQLARLNEIVGAMARLGDQPREYLLRNWDLHEEIASISGNPLLRTIYVSLLETAREAVKDVAPDPDFATSFPQNLQLHHELVDAITSGRAERVRRAVEAHTPLSEAMTDRALG</sequence>
<feature type="domain" description="HTH gntR-type" evidence="4">
    <location>
        <begin position="16"/>
        <end position="86"/>
    </location>
</feature>
<dbReference type="RefSeq" id="WP_345045456.1">
    <property type="nucleotide sequence ID" value="NZ_BAABBA010000041.1"/>
</dbReference>
<dbReference type="Gene3D" id="1.10.10.10">
    <property type="entry name" value="Winged helix-like DNA-binding domain superfamily/Winged helix DNA-binding domain"/>
    <property type="match status" value="1"/>
</dbReference>
<dbReference type="Proteomes" id="UP001499841">
    <property type="component" value="Unassembled WGS sequence"/>
</dbReference>
<dbReference type="InterPro" id="IPR008920">
    <property type="entry name" value="TF_FadR/GntR_C"/>
</dbReference>
<organism evidence="5 6">
    <name type="scientific">Georgenia daeguensis</name>
    <dbReference type="NCBI Taxonomy" id="908355"/>
    <lineage>
        <taxon>Bacteria</taxon>
        <taxon>Bacillati</taxon>
        <taxon>Actinomycetota</taxon>
        <taxon>Actinomycetes</taxon>
        <taxon>Micrococcales</taxon>
        <taxon>Bogoriellaceae</taxon>
        <taxon>Georgenia</taxon>
    </lineage>
</organism>
<evidence type="ECO:0000256" key="3">
    <source>
        <dbReference type="ARBA" id="ARBA00023163"/>
    </source>
</evidence>
<protein>
    <submittedName>
        <fullName evidence="5">FadR/GntR family transcriptional regulator</fullName>
    </submittedName>
</protein>
<evidence type="ECO:0000256" key="2">
    <source>
        <dbReference type="ARBA" id="ARBA00023125"/>
    </source>
</evidence>
<evidence type="ECO:0000313" key="6">
    <source>
        <dbReference type="Proteomes" id="UP001499841"/>
    </source>
</evidence>